<sequence length="230" mass="27343">MMRITVGEKLFYFTVFILAFFNKILGSIHNVEDMYMAIVNNKIFTIVYLPIFLYIFLDKFSKRLKPEVIVRYQSIKNWSISNLKIIAALSVRLSITFNVITSIFMVICDTNILYNQDFYIFNYISIVVQSVGWCLIGMLFMNLISITNSIKLAYVIEIAFFLAIRLIMSPLSFISLRDYIVPIWDTMFFYEFNREYMIMIKYLCMNIIIIIILFVIYSHLVKKRDLKIER</sequence>
<accession>A0A161ZPK0</accession>
<evidence type="ECO:0000313" key="3">
    <source>
        <dbReference type="Proteomes" id="UP000076476"/>
    </source>
</evidence>
<proteinExistence type="predicted"/>
<dbReference type="EMBL" id="LWBR01000075">
    <property type="protein sequence ID" value="KZN94747.1"/>
    <property type="molecule type" value="Genomic_DNA"/>
</dbReference>
<feature type="transmembrane region" description="Helical" evidence="1">
    <location>
        <begin position="119"/>
        <end position="140"/>
    </location>
</feature>
<dbReference type="STRING" id="33936.AZI98_17265"/>
<keyword evidence="1" id="KW-0812">Transmembrane</keyword>
<feature type="transmembrane region" description="Helical" evidence="1">
    <location>
        <begin position="36"/>
        <end position="57"/>
    </location>
</feature>
<comment type="caution">
    <text evidence="2">The sequence shown here is derived from an EMBL/GenBank/DDBJ whole genome shotgun (WGS) entry which is preliminary data.</text>
</comment>
<keyword evidence="3" id="KW-1185">Reference proteome</keyword>
<feature type="transmembrane region" description="Helical" evidence="1">
    <location>
        <begin position="152"/>
        <end position="176"/>
    </location>
</feature>
<keyword evidence="1" id="KW-1133">Transmembrane helix</keyword>
<name>A0A161ZPK0_9BACI</name>
<organism evidence="2 3">
    <name type="scientific">Aeribacillus pallidus</name>
    <dbReference type="NCBI Taxonomy" id="33936"/>
    <lineage>
        <taxon>Bacteria</taxon>
        <taxon>Bacillati</taxon>
        <taxon>Bacillota</taxon>
        <taxon>Bacilli</taxon>
        <taxon>Bacillales</taxon>
        <taxon>Bacillaceae</taxon>
        <taxon>Aeribacillus</taxon>
    </lineage>
</organism>
<reference evidence="2 3" key="1">
    <citation type="submission" date="2016-04" db="EMBL/GenBank/DDBJ databases">
        <title>Draft genome sequence of Aeribacillus pallidus 8m3 from petroleum reservoir.</title>
        <authorList>
            <person name="Poltaraus A.B."/>
            <person name="Nazina T.N."/>
            <person name="Tourova T.P."/>
            <person name="Malakho S.M."/>
            <person name="Korshunova A.V."/>
            <person name="Sokolova D.S."/>
        </authorList>
    </citation>
    <scope>NUCLEOTIDE SEQUENCE [LARGE SCALE GENOMIC DNA]</scope>
    <source>
        <strain evidence="2 3">8m3</strain>
    </source>
</reference>
<evidence type="ECO:0000313" key="2">
    <source>
        <dbReference type="EMBL" id="KZN94747.1"/>
    </source>
</evidence>
<dbReference type="AlphaFoldDB" id="A0A161ZPK0"/>
<feature type="transmembrane region" description="Helical" evidence="1">
    <location>
        <begin position="196"/>
        <end position="220"/>
    </location>
</feature>
<dbReference type="Proteomes" id="UP000076476">
    <property type="component" value="Unassembled WGS sequence"/>
</dbReference>
<protein>
    <submittedName>
        <fullName evidence="2">Uncharacterized protein</fullName>
    </submittedName>
</protein>
<feature type="transmembrane region" description="Helical" evidence="1">
    <location>
        <begin position="85"/>
        <end position="107"/>
    </location>
</feature>
<gene>
    <name evidence="2" type="ORF">AZI98_17265</name>
</gene>
<keyword evidence="1" id="KW-0472">Membrane</keyword>
<evidence type="ECO:0000256" key="1">
    <source>
        <dbReference type="SAM" id="Phobius"/>
    </source>
</evidence>